<organism evidence="6 7">
    <name type="scientific">Pogona vitticeps</name>
    <name type="common">central bearded dragon</name>
    <dbReference type="NCBI Taxonomy" id="103695"/>
    <lineage>
        <taxon>Eukaryota</taxon>
        <taxon>Metazoa</taxon>
        <taxon>Chordata</taxon>
        <taxon>Craniata</taxon>
        <taxon>Vertebrata</taxon>
        <taxon>Euteleostomi</taxon>
        <taxon>Lepidosauria</taxon>
        <taxon>Squamata</taxon>
        <taxon>Bifurcata</taxon>
        <taxon>Unidentata</taxon>
        <taxon>Episquamata</taxon>
        <taxon>Toxicofera</taxon>
        <taxon>Iguania</taxon>
        <taxon>Acrodonta</taxon>
        <taxon>Agamidae</taxon>
        <taxon>Amphibolurinae</taxon>
        <taxon>Pogona</taxon>
    </lineage>
</organism>
<dbReference type="RefSeq" id="XP_020657290.2">
    <property type="nucleotide sequence ID" value="XM_020801631.2"/>
</dbReference>
<evidence type="ECO:0000256" key="1">
    <source>
        <dbReference type="ARBA" id="ARBA00004613"/>
    </source>
</evidence>
<evidence type="ECO:0000259" key="5">
    <source>
        <dbReference type="SMART" id="SM00199"/>
    </source>
</evidence>
<dbReference type="KEGG" id="pvt:110083282"/>
<gene>
    <name evidence="7" type="primary">LOC110083282</name>
</gene>
<feature type="domain" description="Chemokine interleukin-8-like" evidence="5">
    <location>
        <begin position="96"/>
        <end position="154"/>
    </location>
</feature>
<dbReference type="SMART" id="SM00199">
    <property type="entry name" value="SCY"/>
    <property type="match status" value="1"/>
</dbReference>
<dbReference type="InterPro" id="IPR036048">
    <property type="entry name" value="Interleukin_8-like_sf"/>
</dbReference>
<name>A0A6J0UDN3_9SAUR</name>
<dbReference type="GO" id="GO:0061844">
    <property type="term" value="P:antimicrobial humoral immune response mediated by antimicrobial peptide"/>
    <property type="evidence" value="ECO:0007669"/>
    <property type="project" value="TreeGrafter"/>
</dbReference>
<dbReference type="GO" id="GO:0005615">
    <property type="term" value="C:extracellular space"/>
    <property type="evidence" value="ECO:0007669"/>
    <property type="project" value="UniProtKB-KW"/>
</dbReference>
<dbReference type="Proteomes" id="UP001652642">
    <property type="component" value="Chromosome 7"/>
</dbReference>
<evidence type="ECO:0000256" key="2">
    <source>
        <dbReference type="ARBA" id="ARBA00022514"/>
    </source>
</evidence>
<evidence type="ECO:0000313" key="7">
    <source>
        <dbReference type="RefSeq" id="XP_020657290.2"/>
    </source>
</evidence>
<dbReference type="GO" id="GO:0006954">
    <property type="term" value="P:inflammatory response"/>
    <property type="evidence" value="ECO:0007669"/>
    <property type="project" value="TreeGrafter"/>
</dbReference>
<dbReference type="GeneID" id="110083282"/>
<dbReference type="PANTHER" id="PTHR12015:SF183">
    <property type="entry name" value="C-C MOTIF CHEMOKINE 3"/>
    <property type="match status" value="1"/>
</dbReference>
<keyword evidence="4" id="KW-0732">Signal</keyword>
<dbReference type="Pfam" id="PF00048">
    <property type="entry name" value="IL8"/>
    <property type="match status" value="1"/>
</dbReference>
<protein>
    <submittedName>
        <fullName evidence="7">C-C motif chemokine 3-like</fullName>
    </submittedName>
</protein>
<sequence>MSLSRHPGHFQEIPALLDQGALRYKEGEMGRCSVWSKGELLKHHPQLASATSPEIPIAATAFSPSRATMHPSVAVVAVLLIASPFLLFQAEAHADPSLCCFTYTKRQVPRKLLVSFEYANSMCPKPAIIFITKENRRICADPQADWAKSYIEFLQNKRN</sequence>
<dbReference type="GO" id="GO:0070098">
    <property type="term" value="P:chemokine-mediated signaling pathway"/>
    <property type="evidence" value="ECO:0007669"/>
    <property type="project" value="TreeGrafter"/>
</dbReference>
<dbReference type="InterPro" id="IPR039809">
    <property type="entry name" value="Chemokine_b/g/d"/>
</dbReference>
<keyword evidence="6" id="KW-1185">Reference proteome</keyword>
<proteinExistence type="predicted"/>
<dbReference type="PANTHER" id="PTHR12015">
    <property type="entry name" value="SMALL INDUCIBLE CYTOKINE A"/>
    <property type="match status" value="1"/>
</dbReference>
<evidence type="ECO:0000256" key="4">
    <source>
        <dbReference type="ARBA" id="ARBA00022729"/>
    </source>
</evidence>
<dbReference type="Gene3D" id="2.40.50.40">
    <property type="match status" value="1"/>
</dbReference>
<keyword evidence="3" id="KW-0964">Secreted</keyword>
<dbReference type="AlphaFoldDB" id="A0A6J0UDN3"/>
<dbReference type="OrthoDB" id="8900217at2759"/>
<dbReference type="SUPFAM" id="SSF54117">
    <property type="entry name" value="Interleukin 8-like chemokines"/>
    <property type="match status" value="1"/>
</dbReference>
<evidence type="ECO:0000256" key="3">
    <source>
        <dbReference type="ARBA" id="ARBA00022525"/>
    </source>
</evidence>
<dbReference type="InParanoid" id="A0A6J0UDN3"/>
<comment type="subcellular location">
    <subcellularLocation>
        <location evidence="1">Secreted</location>
    </subcellularLocation>
</comment>
<dbReference type="GO" id="GO:0048020">
    <property type="term" value="F:CCR chemokine receptor binding"/>
    <property type="evidence" value="ECO:0007669"/>
    <property type="project" value="TreeGrafter"/>
</dbReference>
<dbReference type="GO" id="GO:0008009">
    <property type="term" value="F:chemokine activity"/>
    <property type="evidence" value="ECO:0007669"/>
    <property type="project" value="InterPro"/>
</dbReference>
<evidence type="ECO:0000313" key="6">
    <source>
        <dbReference type="Proteomes" id="UP001652642"/>
    </source>
</evidence>
<dbReference type="CDD" id="cd00272">
    <property type="entry name" value="Chemokine_CC"/>
    <property type="match status" value="1"/>
</dbReference>
<dbReference type="GO" id="GO:0030335">
    <property type="term" value="P:positive regulation of cell migration"/>
    <property type="evidence" value="ECO:0007669"/>
    <property type="project" value="TreeGrafter"/>
</dbReference>
<keyword evidence="2" id="KW-0202">Cytokine</keyword>
<reference evidence="7" key="1">
    <citation type="submission" date="2025-08" db="UniProtKB">
        <authorList>
            <consortium name="RefSeq"/>
        </authorList>
    </citation>
    <scope>IDENTIFICATION</scope>
</reference>
<accession>A0A6J0UDN3</accession>
<dbReference type="InterPro" id="IPR001811">
    <property type="entry name" value="Chemokine_IL8-like_dom"/>
</dbReference>